<keyword evidence="2" id="KW-1185">Reference proteome</keyword>
<organism evidence="1 2">
    <name type="scientific">Ceratodon purpureus</name>
    <name type="common">Fire moss</name>
    <name type="synonym">Dicranum purpureum</name>
    <dbReference type="NCBI Taxonomy" id="3225"/>
    <lineage>
        <taxon>Eukaryota</taxon>
        <taxon>Viridiplantae</taxon>
        <taxon>Streptophyta</taxon>
        <taxon>Embryophyta</taxon>
        <taxon>Bryophyta</taxon>
        <taxon>Bryophytina</taxon>
        <taxon>Bryopsida</taxon>
        <taxon>Dicranidae</taxon>
        <taxon>Pseudoditrichales</taxon>
        <taxon>Ditrichaceae</taxon>
        <taxon>Ceratodon</taxon>
    </lineage>
</organism>
<dbReference type="EMBL" id="CM026426">
    <property type="protein sequence ID" value="KAG0571621.1"/>
    <property type="molecule type" value="Genomic_DNA"/>
</dbReference>
<proteinExistence type="predicted"/>
<evidence type="ECO:0000313" key="2">
    <source>
        <dbReference type="Proteomes" id="UP000822688"/>
    </source>
</evidence>
<name>A0A8T0HLC4_CERPU</name>
<dbReference type="Proteomes" id="UP000822688">
    <property type="component" value="Chromosome V"/>
</dbReference>
<comment type="caution">
    <text evidence="1">The sequence shown here is derived from an EMBL/GenBank/DDBJ whole genome shotgun (WGS) entry which is preliminary data.</text>
</comment>
<gene>
    <name evidence="1" type="ORF">KC19_VG028000</name>
</gene>
<dbReference type="AlphaFoldDB" id="A0A8T0HLC4"/>
<protein>
    <submittedName>
        <fullName evidence="1">Uncharacterized protein</fullName>
    </submittedName>
</protein>
<accession>A0A8T0HLC4</accession>
<evidence type="ECO:0000313" key="1">
    <source>
        <dbReference type="EMBL" id="KAG0571621.1"/>
    </source>
</evidence>
<sequence length="137" mass="15907">MGAPERNVYPRDASFIWNGQYHRHCCNTCRSFVCTALRWVVLPHCRCKLPRLTLGLPLDARLRRKRITCRHFPRHNTLPFMTCICVEFGDGWNALLDVKECDIRQGNPTGDVPTEDKFITARMFKRSKTGDIVEVEL</sequence>
<reference evidence="1" key="1">
    <citation type="submission" date="2020-06" db="EMBL/GenBank/DDBJ databases">
        <title>WGS assembly of Ceratodon purpureus strain R40.</title>
        <authorList>
            <person name="Carey S.B."/>
            <person name="Jenkins J."/>
            <person name="Shu S."/>
            <person name="Lovell J.T."/>
            <person name="Sreedasyam A."/>
            <person name="Maumus F."/>
            <person name="Tiley G.P."/>
            <person name="Fernandez-Pozo N."/>
            <person name="Barry K."/>
            <person name="Chen C."/>
            <person name="Wang M."/>
            <person name="Lipzen A."/>
            <person name="Daum C."/>
            <person name="Saski C.A."/>
            <person name="Payton A.C."/>
            <person name="Mcbreen J.C."/>
            <person name="Conrad R.E."/>
            <person name="Kollar L.M."/>
            <person name="Olsson S."/>
            <person name="Huttunen S."/>
            <person name="Landis J.B."/>
            <person name="Wickett N.J."/>
            <person name="Johnson M.G."/>
            <person name="Rensing S.A."/>
            <person name="Grimwood J."/>
            <person name="Schmutz J."/>
            <person name="Mcdaniel S.F."/>
        </authorList>
    </citation>
    <scope>NUCLEOTIDE SEQUENCE</scope>
    <source>
        <strain evidence="1">R40</strain>
    </source>
</reference>